<dbReference type="GO" id="GO:0003730">
    <property type="term" value="F:mRNA 3'-UTR binding"/>
    <property type="evidence" value="ECO:0007669"/>
    <property type="project" value="TreeGrafter"/>
</dbReference>
<evidence type="ECO:0000259" key="1">
    <source>
        <dbReference type="Pfam" id="PF23774"/>
    </source>
</evidence>
<feature type="domain" description="Gem-associated protein 5 TPR" evidence="1">
    <location>
        <begin position="111"/>
        <end position="297"/>
    </location>
</feature>
<dbReference type="InterPro" id="IPR052640">
    <property type="entry name" value="Gemin-5"/>
</dbReference>
<comment type="caution">
    <text evidence="2">The sequence shown here is derived from an EMBL/GenBank/DDBJ whole genome shotgun (WGS) entry which is preliminary data.</text>
</comment>
<dbReference type="AlphaFoldDB" id="A0A3M7QHJ3"/>
<accession>A0A3M7QHJ3</accession>
<dbReference type="GO" id="GO:0032797">
    <property type="term" value="C:SMN complex"/>
    <property type="evidence" value="ECO:0007669"/>
    <property type="project" value="TreeGrafter"/>
</dbReference>
<dbReference type="GO" id="GO:0000387">
    <property type="term" value="P:spliceosomal snRNP assembly"/>
    <property type="evidence" value="ECO:0007669"/>
    <property type="project" value="TreeGrafter"/>
</dbReference>
<gene>
    <name evidence="2" type="ORF">BpHYR1_009495</name>
</gene>
<dbReference type="InterPro" id="IPR056421">
    <property type="entry name" value="TPR_GEMI5"/>
</dbReference>
<dbReference type="PANTHER" id="PTHR46362">
    <property type="entry name" value="GEM-ASSOCIATED PROTEIN 5"/>
    <property type="match status" value="1"/>
</dbReference>
<dbReference type="STRING" id="10195.A0A3M7QHJ3"/>
<reference evidence="2 3" key="1">
    <citation type="journal article" date="2018" name="Sci. Rep.">
        <title>Genomic signatures of local adaptation to the degree of environmental predictability in rotifers.</title>
        <authorList>
            <person name="Franch-Gras L."/>
            <person name="Hahn C."/>
            <person name="Garcia-Roger E.M."/>
            <person name="Carmona M.J."/>
            <person name="Serra M."/>
            <person name="Gomez A."/>
        </authorList>
    </citation>
    <scope>NUCLEOTIDE SEQUENCE [LARGE SCALE GENOMIC DNA]</scope>
    <source>
        <strain evidence="2">HYR1</strain>
    </source>
</reference>
<dbReference type="GO" id="GO:0005634">
    <property type="term" value="C:nucleus"/>
    <property type="evidence" value="ECO:0007669"/>
    <property type="project" value="TreeGrafter"/>
</dbReference>
<dbReference type="OrthoDB" id="7326421at2759"/>
<dbReference type="PANTHER" id="PTHR46362:SF1">
    <property type="entry name" value="GEM-ASSOCIATED PROTEIN 5"/>
    <property type="match status" value="1"/>
</dbReference>
<sequence length="312" mass="36073">MVIRETKINAKKTEQEINTIDSQITSQELKVLKSGTELENIKIVQPVVKPAPRSQKQAELKSLFILSSSGSSTPKLKLNDCLVLYENLIEKNKISNINAEIFEFDRENLILSIFCNRISSLNLLRQEETELKRMGFERWWIFEIWKGNLFKVVKELKDSKQLNDLIMSLYQSTISVLNKSCLELVNSYIEQLSLNGNNSDCVIRAILHCCCTYQIQKAVDICLEYNMYQYALCIAQIRLAADSEILSKILIKYAVYSTQVGDYEMAVLCYIRLGDLENAYKTLIRRNSKNDSEFEHCLKLLSEKFKVYLNVE</sequence>
<dbReference type="Proteomes" id="UP000276133">
    <property type="component" value="Unassembled WGS sequence"/>
</dbReference>
<proteinExistence type="predicted"/>
<evidence type="ECO:0000313" key="2">
    <source>
        <dbReference type="EMBL" id="RNA10722.1"/>
    </source>
</evidence>
<organism evidence="2 3">
    <name type="scientific">Brachionus plicatilis</name>
    <name type="common">Marine rotifer</name>
    <name type="synonym">Brachionus muelleri</name>
    <dbReference type="NCBI Taxonomy" id="10195"/>
    <lineage>
        <taxon>Eukaryota</taxon>
        <taxon>Metazoa</taxon>
        <taxon>Spiralia</taxon>
        <taxon>Gnathifera</taxon>
        <taxon>Rotifera</taxon>
        <taxon>Eurotatoria</taxon>
        <taxon>Monogononta</taxon>
        <taxon>Pseudotrocha</taxon>
        <taxon>Ploima</taxon>
        <taxon>Brachionidae</taxon>
        <taxon>Brachionus</taxon>
    </lineage>
</organism>
<protein>
    <submittedName>
        <fullName evidence="2">Gem-associated 5</fullName>
    </submittedName>
</protein>
<dbReference type="EMBL" id="REGN01006123">
    <property type="protein sequence ID" value="RNA10722.1"/>
    <property type="molecule type" value="Genomic_DNA"/>
</dbReference>
<keyword evidence="3" id="KW-1185">Reference proteome</keyword>
<name>A0A3M7QHJ3_BRAPC</name>
<dbReference type="Pfam" id="PF23774">
    <property type="entry name" value="TPR_GEMI5"/>
    <property type="match status" value="1"/>
</dbReference>
<evidence type="ECO:0000313" key="3">
    <source>
        <dbReference type="Proteomes" id="UP000276133"/>
    </source>
</evidence>